<gene>
    <name evidence="2" type="primary">AlNc14C12G1500</name>
    <name evidence="2" type="ORF">ALNC14_017090</name>
</gene>
<feature type="transmembrane region" description="Helical" evidence="1">
    <location>
        <begin position="246"/>
        <end position="269"/>
    </location>
</feature>
<sequence length="323" mass="35865">MSAYQKSLRIAVQPDNWYISLLPVLLTITLVHRGSADSRWVFCLQSLSVVVLAILTQSIHNVYASNCNKKLMRQLYHGMTINHSNSSQNAEPPRVVLNLLSSTQIRRWACLLYALVLLIAVGSQWSCASAKSQISWTKRLQAAVVACVLSTMVFYCATMTRKIRWWIGLTEIAAAIFIGPITMAATSYFLVYKVSLIVGVYGCIVFLYTVAFELAQSACDAPITEKLAKGNDSLAKSMGFERIFRVCILFLASAMGLLFLSSLMCGYLTNFGLLLLMPKVKEITEAFRHEQLRDVPDNLARLTIIFGASLIVSIPLSHVLLPI</sequence>
<name>F0W3C3_9STRA</name>
<keyword evidence="1" id="KW-1133">Transmembrane helix</keyword>
<feature type="transmembrane region" description="Helical" evidence="1">
    <location>
        <begin position="16"/>
        <end position="33"/>
    </location>
</feature>
<feature type="transmembrane region" description="Helical" evidence="1">
    <location>
        <begin position="108"/>
        <end position="125"/>
    </location>
</feature>
<evidence type="ECO:0000256" key="1">
    <source>
        <dbReference type="SAM" id="Phobius"/>
    </source>
</evidence>
<dbReference type="EMBL" id="FR824057">
    <property type="protein sequence ID" value="CCA15566.1"/>
    <property type="molecule type" value="Genomic_DNA"/>
</dbReference>
<accession>F0W3C3</accession>
<dbReference type="HOGENOM" id="CLU_938357_0_0_1"/>
<proteinExistence type="predicted"/>
<keyword evidence="1" id="KW-0472">Membrane</keyword>
<feature type="transmembrane region" description="Helical" evidence="1">
    <location>
        <begin position="140"/>
        <end position="158"/>
    </location>
</feature>
<reference evidence="2" key="1">
    <citation type="journal article" date="2011" name="PLoS Biol.">
        <title>Gene gain and loss during evolution of obligate parasitism in the white rust pathogen of Arabidopsis thaliana.</title>
        <authorList>
            <person name="Kemen E."/>
            <person name="Gardiner A."/>
            <person name="Schultz-Larsen T."/>
            <person name="Kemen A.C."/>
            <person name="Balmuth A.L."/>
            <person name="Robert-Seilaniantz A."/>
            <person name="Bailey K."/>
            <person name="Holub E."/>
            <person name="Studholme D.J."/>
            <person name="Maclean D."/>
            <person name="Jones J.D."/>
        </authorList>
    </citation>
    <scope>NUCLEOTIDE SEQUENCE</scope>
</reference>
<feature type="transmembrane region" description="Helical" evidence="1">
    <location>
        <begin position="39"/>
        <end position="63"/>
    </location>
</feature>
<dbReference type="AlphaFoldDB" id="F0W3C3"/>
<organism evidence="2">
    <name type="scientific">Albugo laibachii Nc14</name>
    <dbReference type="NCBI Taxonomy" id="890382"/>
    <lineage>
        <taxon>Eukaryota</taxon>
        <taxon>Sar</taxon>
        <taxon>Stramenopiles</taxon>
        <taxon>Oomycota</taxon>
        <taxon>Peronosporomycetes</taxon>
        <taxon>Albuginales</taxon>
        <taxon>Albuginaceae</taxon>
        <taxon>Albugo</taxon>
    </lineage>
</organism>
<feature type="transmembrane region" description="Helical" evidence="1">
    <location>
        <begin position="299"/>
        <end position="321"/>
    </location>
</feature>
<reference evidence="2" key="2">
    <citation type="submission" date="2011-02" db="EMBL/GenBank/DDBJ databases">
        <authorList>
            <person name="MacLean D."/>
        </authorList>
    </citation>
    <scope>NUCLEOTIDE SEQUENCE</scope>
</reference>
<feature type="transmembrane region" description="Helical" evidence="1">
    <location>
        <begin position="196"/>
        <end position="215"/>
    </location>
</feature>
<protein>
    <submittedName>
        <fullName evidence="2">Uncharacterized protein AlNc14C12G1500</fullName>
    </submittedName>
</protein>
<keyword evidence="1" id="KW-0812">Transmembrane</keyword>
<feature type="transmembrane region" description="Helical" evidence="1">
    <location>
        <begin position="165"/>
        <end position="190"/>
    </location>
</feature>
<evidence type="ECO:0000313" key="2">
    <source>
        <dbReference type="EMBL" id="CCA15566.1"/>
    </source>
</evidence>